<dbReference type="OrthoDB" id="2361795at2"/>
<accession>A0A0J8GD14</accession>
<proteinExistence type="predicted"/>
<dbReference type="RefSeq" id="WP_007473390.1">
    <property type="nucleotide sequence ID" value="NZ_KQ130610.1"/>
</dbReference>
<dbReference type="AlphaFoldDB" id="A0A0J8GD14"/>
<evidence type="ECO:0000313" key="1">
    <source>
        <dbReference type="EMBL" id="KMT60520.1"/>
    </source>
</evidence>
<protein>
    <submittedName>
        <fullName evidence="1">Uncharacterized protein</fullName>
    </submittedName>
</protein>
<comment type="caution">
    <text evidence="1">The sequence shown here is derived from an EMBL/GenBank/DDBJ whole genome shotgun (WGS) entry which is preliminary data.</text>
</comment>
<evidence type="ECO:0000313" key="2">
    <source>
        <dbReference type="Proteomes" id="UP000052258"/>
    </source>
</evidence>
<dbReference type="EMBL" id="AZHO01000007">
    <property type="protein sequence ID" value="KMT60520.1"/>
    <property type="molecule type" value="Genomic_DNA"/>
</dbReference>
<name>A0A0J8GD14_9LIST</name>
<sequence length="66" mass="7269">MQKFVVTVHMVSGRTYSKTVESDTQKKAISEALVPTGEGTFLLDDDEGCSVRLYKRNIESVESADA</sequence>
<organism evidence="1 2">
    <name type="scientific">Listeria fleischmannii 1991</name>
    <dbReference type="NCBI Taxonomy" id="1430899"/>
    <lineage>
        <taxon>Bacteria</taxon>
        <taxon>Bacillati</taxon>
        <taxon>Bacillota</taxon>
        <taxon>Bacilli</taxon>
        <taxon>Bacillales</taxon>
        <taxon>Listeriaceae</taxon>
        <taxon>Listeria</taxon>
    </lineage>
</organism>
<dbReference type="Proteomes" id="UP000052258">
    <property type="component" value="Unassembled WGS sequence"/>
</dbReference>
<gene>
    <name evidence="1" type="ORF">X560_0648</name>
</gene>
<reference evidence="1 2" key="1">
    <citation type="journal article" date="2015" name="Genome Biol. Evol.">
        <title>Comparative Genomics of Listeria Sensu Lato: Genus-Wide Differences in Evolutionary Dynamics and the Progressive Gain of Complex, Potentially Pathogenicity-Related Traits through Lateral Gene Transfer.</title>
        <authorList>
            <person name="Chiara M."/>
            <person name="Caruso M."/>
            <person name="D'Erchia A.M."/>
            <person name="Manzari C."/>
            <person name="Fraccalvieri R."/>
            <person name="Goffredo E."/>
            <person name="Latorre L."/>
            <person name="Miccolupo A."/>
            <person name="Padalino I."/>
            <person name="Santagada G."/>
            <person name="Chiocco D."/>
            <person name="Pesole G."/>
            <person name="Horner D.S."/>
            <person name="Parisi A."/>
        </authorList>
    </citation>
    <scope>NUCLEOTIDE SEQUENCE [LARGE SCALE GENOMIC DNA]</scope>
    <source>
        <strain evidence="1 2">1991</strain>
    </source>
</reference>
<keyword evidence="2" id="KW-1185">Reference proteome</keyword>
<dbReference type="PATRIC" id="fig|1430899.3.peg.672"/>